<dbReference type="InterPro" id="IPR036890">
    <property type="entry name" value="HATPase_C_sf"/>
</dbReference>
<dbReference type="AlphaFoldDB" id="A0AAV4NN71"/>
<dbReference type="GO" id="GO:0006298">
    <property type="term" value="P:mismatch repair"/>
    <property type="evidence" value="ECO:0007669"/>
    <property type="project" value="InterPro"/>
</dbReference>
<proteinExistence type="inferred from homology"/>
<reference evidence="2 3" key="1">
    <citation type="submission" date="2021-06" db="EMBL/GenBank/DDBJ databases">
        <title>Caerostris extrusa draft genome.</title>
        <authorList>
            <person name="Kono N."/>
            <person name="Arakawa K."/>
        </authorList>
    </citation>
    <scope>NUCLEOTIDE SEQUENCE [LARGE SCALE GENOMIC DNA]</scope>
</reference>
<dbReference type="SUPFAM" id="SSF55874">
    <property type="entry name" value="ATPase domain of HSP90 chaperone/DNA topoisomerase II/histidine kinase"/>
    <property type="match status" value="1"/>
</dbReference>
<dbReference type="PANTHER" id="PTHR10073">
    <property type="entry name" value="DNA MISMATCH REPAIR PROTEIN MLH, PMS, MUTL"/>
    <property type="match status" value="1"/>
</dbReference>
<dbReference type="InterPro" id="IPR038973">
    <property type="entry name" value="MutL/Mlh/Pms-like"/>
</dbReference>
<sequence>MALVGQRYATSKCHSIEDLKCLQYGGFRGEALCSLKDVASNLMIESRASGCGETYCKIFNHGKSGKSTVSVNPRPSKGTTVSVFNFMYNRPVRKNAISEAIDMEETRRLLQTFKCSNRRKKKSSDDALLSGINHDRECLKSYSQEESRIDLQDKHIDLYKNEDFNLDLKGSHERRNPSSIPNFQNKNFICLKNNDTHASIFDNLKKINNKSQISKNNVDEYSPSILLTPSTLESSSDYPLISVFPTQNPVTLTVPESIFSLENPDTQHENREDFSRRTISFNERKNSKVTSKYTFCKDPIVSPLRRLGHNKNLKTKNTGFANW</sequence>
<dbReference type="GO" id="GO:0140664">
    <property type="term" value="F:ATP-dependent DNA damage sensor activity"/>
    <property type="evidence" value="ECO:0007669"/>
    <property type="project" value="InterPro"/>
</dbReference>
<dbReference type="Proteomes" id="UP001054945">
    <property type="component" value="Unassembled WGS sequence"/>
</dbReference>
<dbReference type="GO" id="GO:0032300">
    <property type="term" value="C:mismatch repair complex"/>
    <property type="evidence" value="ECO:0007669"/>
    <property type="project" value="InterPro"/>
</dbReference>
<evidence type="ECO:0000313" key="2">
    <source>
        <dbReference type="EMBL" id="GIX85248.1"/>
    </source>
</evidence>
<comment type="similarity">
    <text evidence="1">Belongs to the DNA mismatch repair MutL/HexB family.</text>
</comment>
<evidence type="ECO:0000313" key="3">
    <source>
        <dbReference type="Proteomes" id="UP001054945"/>
    </source>
</evidence>
<keyword evidence="3" id="KW-1185">Reference proteome</keyword>
<protein>
    <submittedName>
        <fullName evidence="2">DNA mismatch repair protein Mlh3</fullName>
    </submittedName>
</protein>
<gene>
    <name evidence="2" type="primary">MLH3</name>
    <name evidence="2" type="ORF">CEXT_551001</name>
</gene>
<organism evidence="2 3">
    <name type="scientific">Caerostris extrusa</name>
    <name type="common">Bark spider</name>
    <name type="synonym">Caerostris bankana</name>
    <dbReference type="NCBI Taxonomy" id="172846"/>
    <lineage>
        <taxon>Eukaryota</taxon>
        <taxon>Metazoa</taxon>
        <taxon>Ecdysozoa</taxon>
        <taxon>Arthropoda</taxon>
        <taxon>Chelicerata</taxon>
        <taxon>Arachnida</taxon>
        <taxon>Araneae</taxon>
        <taxon>Araneomorphae</taxon>
        <taxon>Entelegynae</taxon>
        <taxon>Araneoidea</taxon>
        <taxon>Araneidae</taxon>
        <taxon>Caerostris</taxon>
    </lineage>
</organism>
<dbReference type="GO" id="GO:0016887">
    <property type="term" value="F:ATP hydrolysis activity"/>
    <property type="evidence" value="ECO:0007669"/>
    <property type="project" value="InterPro"/>
</dbReference>
<dbReference type="Gene3D" id="3.30.565.10">
    <property type="entry name" value="Histidine kinase-like ATPase, C-terminal domain"/>
    <property type="match status" value="1"/>
</dbReference>
<dbReference type="PROSITE" id="PS00058">
    <property type="entry name" value="DNA_MISMATCH_REPAIR_1"/>
    <property type="match status" value="1"/>
</dbReference>
<dbReference type="PANTHER" id="PTHR10073:SF47">
    <property type="entry name" value="DNA MISMATCH REPAIR PROTEIN MLH3"/>
    <property type="match status" value="1"/>
</dbReference>
<dbReference type="InterPro" id="IPR014762">
    <property type="entry name" value="DNA_mismatch_repair_CS"/>
</dbReference>
<comment type="caution">
    <text evidence="2">The sequence shown here is derived from an EMBL/GenBank/DDBJ whole genome shotgun (WGS) entry which is preliminary data.</text>
</comment>
<accession>A0AAV4NN71</accession>
<name>A0AAV4NN71_CAEEX</name>
<dbReference type="EMBL" id="BPLR01021039">
    <property type="protein sequence ID" value="GIX85248.1"/>
    <property type="molecule type" value="Genomic_DNA"/>
</dbReference>
<evidence type="ECO:0000256" key="1">
    <source>
        <dbReference type="ARBA" id="ARBA00006082"/>
    </source>
</evidence>